<reference evidence="1 2" key="1">
    <citation type="journal article" date="2013" name="Mar. Genomics">
        <title>Expression of sulfatases in Rhodopirellula baltica and the diversity of sulfatases in the genus Rhodopirellula.</title>
        <authorList>
            <person name="Wegner C.E."/>
            <person name="Richter-Heitmann T."/>
            <person name="Klindworth A."/>
            <person name="Klockow C."/>
            <person name="Richter M."/>
            <person name="Achstetter T."/>
            <person name="Glockner F.O."/>
            <person name="Harder J."/>
        </authorList>
    </citation>
    <scope>NUCLEOTIDE SEQUENCE [LARGE SCALE GENOMIC DNA]</scope>
    <source>
        <strain evidence="1 2">SH398</strain>
    </source>
</reference>
<evidence type="ECO:0000313" key="1">
    <source>
        <dbReference type="EMBL" id="EMI24418.1"/>
    </source>
</evidence>
<evidence type="ECO:0000313" key="2">
    <source>
        <dbReference type="Proteomes" id="UP000011996"/>
    </source>
</evidence>
<dbReference type="EMBL" id="ANOF01000156">
    <property type="protein sequence ID" value="EMI24418.1"/>
    <property type="molecule type" value="Genomic_DNA"/>
</dbReference>
<gene>
    <name evidence="1" type="ORF">RESH_05018</name>
</gene>
<dbReference type="AlphaFoldDB" id="M5RYI5"/>
<dbReference type="Proteomes" id="UP000011996">
    <property type="component" value="Unassembled WGS sequence"/>
</dbReference>
<dbReference type="STRING" id="1263868.RESH_05018"/>
<name>M5RYI5_9BACT</name>
<sequence length="65" mass="7739">MVQGAGKNFELHQRERNEVYRSVLIVREAPKLASEFLDWSLLAERCRRSLDQEIRRRAFLLVIQP</sequence>
<organism evidence="1 2">
    <name type="scientific">Rhodopirellula europaea SH398</name>
    <dbReference type="NCBI Taxonomy" id="1263868"/>
    <lineage>
        <taxon>Bacteria</taxon>
        <taxon>Pseudomonadati</taxon>
        <taxon>Planctomycetota</taxon>
        <taxon>Planctomycetia</taxon>
        <taxon>Pirellulales</taxon>
        <taxon>Pirellulaceae</taxon>
        <taxon>Rhodopirellula</taxon>
    </lineage>
</organism>
<proteinExistence type="predicted"/>
<comment type="caution">
    <text evidence="1">The sequence shown here is derived from an EMBL/GenBank/DDBJ whole genome shotgun (WGS) entry which is preliminary data.</text>
</comment>
<protein>
    <submittedName>
        <fullName evidence="1">Uncharacterized protein</fullName>
    </submittedName>
</protein>
<accession>M5RYI5</accession>